<keyword evidence="3 5" id="KW-1133">Transmembrane helix</keyword>
<organism evidence="6 7">
    <name type="scientific">Terfezia boudieri ATCC MYA-4762</name>
    <dbReference type="NCBI Taxonomy" id="1051890"/>
    <lineage>
        <taxon>Eukaryota</taxon>
        <taxon>Fungi</taxon>
        <taxon>Dikarya</taxon>
        <taxon>Ascomycota</taxon>
        <taxon>Pezizomycotina</taxon>
        <taxon>Pezizomycetes</taxon>
        <taxon>Pezizales</taxon>
        <taxon>Pezizaceae</taxon>
        <taxon>Terfezia</taxon>
    </lineage>
</organism>
<dbReference type="InterPro" id="IPR013714">
    <property type="entry name" value="Golgi_TVP15"/>
</dbReference>
<gene>
    <name evidence="6" type="ORF">L211DRAFT_860534</name>
</gene>
<keyword evidence="4 5" id="KW-0472">Membrane</keyword>
<reference evidence="6 7" key="1">
    <citation type="journal article" date="2018" name="Nat. Ecol. Evol.">
        <title>Pezizomycetes genomes reveal the molecular basis of ectomycorrhizal truffle lifestyle.</title>
        <authorList>
            <person name="Murat C."/>
            <person name="Payen T."/>
            <person name="Noel B."/>
            <person name="Kuo A."/>
            <person name="Morin E."/>
            <person name="Chen J."/>
            <person name="Kohler A."/>
            <person name="Krizsan K."/>
            <person name="Balestrini R."/>
            <person name="Da Silva C."/>
            <person name="Montanini B."/>
            <person name="Hainaut M."/>
            <person name="Levati E."/>
            <person name="Barry K.W."/>
            <person name="Belfiori B."/>
            <person name="Cichocki N."/>
            <person name="Clum A."/>
            <person name="Dockter R.B."/>
            <person name="Fauchery L."/>
            <person name="Guy J."/>
            <person name="Iotti M."/>
            <person name="Le Tacon F."/>
            <person name="Lindquist E.A."/>
            <person name="Lipzen A."/>
            <person name="Malagnac F."/>
            <person name="Mello A."/>
            <person name="Molinier V."/>
            <person name="Miyauchi S."/>
            <person name="Poulain J."/>
            <person name="Riccioni C."/>
            <person name="Rubini A."/>
            <person name="Sitrit Y."/>
            <person name="Splivallo R."/>
            <person name="Traeger S."/>
            <person name="Wang M."/>
            <person name="Zifcakova L."/>
            <person name="Wipf D."/>
            <person name="Zambonelli A."/>
            <person name="Paolocci F."/>
            <person name="Nowrousian M."/>
            <person name="Ottonello S."/>
            <person name="Baldrian P."/>
            <person name="Spatafora J.W."/>
            <person name="Henrissat B."/>
            <person name="Nagy L.G."/>
            <person name="Aury J.M."/>
            <person name="Wincker P."/>
            <person name="Grigoriev I.V."/>
            <person name="Bonfante P."/>
            <person name="Martin F.M."/>
        </authorList>
    </citation>
    <scope>NUCLEOTIDE SEQUENCE [LARGE SCALE GENOMIC DNA]</scope>
    <source>
        <strain evidence="6 7">ATCC MYA-4762</strain>
    </source>
</reference>
<dbReference type="AlphaFoldDB" id="A0A3N4M2F1"/>
<dbReference type="PANTHER" id="PTHR28128:SF1">
    <property type="entry name" value="GOLGI APPARATUS MEMBRANE PROTEIN TVP15"/>
    <property type="match status" value="1"/>
</dbReference>
<keyword evidence="7" id="KW-1185">Reference proteome</keyword>
<feature type="transmembrane region" description="Helical" evidence="5">
    <location>
        <begin position="33"/>
        <end position="52"/>
    </location>
</feature>
<dbReference type="GO" id="GO:0000139">
    <property type="term" value="C:Golgi membrane"/>
    <property type="evidence" value="ECO:0007669"/>
    <property type="project" value="TreeGrafter"/>
</dbReference>
<dbReference type="PANTHER" id="PTHR28128">
    <property type="entry name" value="GOLGI APPARATUS MEMBRANE PROTEIN TVP15"/>
    <property type="match status" value="1"/>
</dbReference>
<proteinExistence type="predicted"/>
<evidence type="ECO:0000256" key="4">
    <source>
        <dbReference type="ARBA" id="ARBA00023136"/>
    </source>
</evidence>
<name>A0A3N4M2F1_9PEZI</name>
<feature type="transmembrane region" description="Helical" evidence="5">
    <location>
        <begin position="88"/>
        <end position="109"/>
    </location>
</feature>
<protein>
    <submittedName>
        <fullName evidence="6">COPI associated</fullName>
    </submittedName>
</protein>
<keyword evidence="2 5" id="KW-0812">Transmembrane</keyword>
<evidence type="ECO:0000256" key="5">
    <source>
        <dbReference type="SAM" id="Phobius"/>
    </source>
</evidence>
<dbReference type="Proteomes" id="UP000267821">
    <property type="component" value="Unassembled WGS sequence"/>
</dbReference>
<evidence type="ECO:0000313" key="6">
    <source>
        <dbReference type="EMBL" id="RPB27562.1"/>
    </source>
</evidence>
<evidence type="ECO:0000256" key="2">
    <source>
        <dbReference type="ARBA" id="ARBA00022692"/>
    </source>
</evidence>
<evidence type="ECO:0000256" key="3">
    <source>
        <dbReference type="ARBA" id="ARBA00022989"/>
    </source>
</evidence>
<comment type="subcellular location">
    <subcellularLocation>
        <location evidence="1">Membrane</location>
        <topology evidence="1">Multi-pass membrane protein</topology>
    </subcellularLocation>
</comment>
<dbReference type="InParanoid" id="A0A3N4M2F1"/>
<dbReference type="FunCoup" id="A0A3N4M2F1">
    <property type="interactions" value="45"/>
</dbReference>
<dbReference type="STRING" id="1051890.A0A3N4M2F1"/>
<sequence length="127" mass="13630">MDTTNIFRLVNLAVAGLMVLGGIAQFFPLGIQSAIIGSYVCLFGAAVGLLEYQIPPAANHYGSFLFSFLGRGFFYIFIGSIIMHGLTLSYVAGGAIVFIGVVYAALNFVPSIEPPENMRDDWGAEQV</sequence>
<evidence type="ECO:0000256" key="1">
    <source>
        <dbReference type="ARBA" id="ARBA00004141"/>
    </source>
</evidence>
<evidence type="ECO:0000313" key="7">
    <source>
        <dbReference type="Proteomes" id="UP000267821"/>
    </source>
</evidence>
<dbReference type="GO" id="GO:0016192">
    <property type="term" value="P:vesicle-mediated transport"/>
    <property type="evidence" value="ECO:0007669"/>
    <property type="project" value="TreeGrafter"/>
</dbReference>
<dbReference type="EMBL" id="ML121531">
    <property type="protein sequence ID" value="RPB27562.1"/>
    <property type="molecule type" value="Genomic_DNA"/>
</dbReference>
<feature type="transmembrane region" description="Helical" evidence="5">
    <location>
        <begin position="64"/>
        <end position="82"/>
    </location>
</feature>
<accession>A0A3N4M2F1</accession>
<dbReference type="Pfam" id="PF08507">
    <property type="entry name" value="COPI_assoc"/>
    <property type="match status" value="1"/>
</dbReference>
<feature type="transmembrane region" description="Helical" evidence="5">
    <location>
        <begin position="7"/>
        <end position="27"/>
    </location>
</feature>
<dbReference type="OrthoDB" id="423534at2759"/>